<reference evidence="2 3" key="1">
    <citation type="submission" date="2014-12" db="EMBL/GenBank/DDBJ databases">
        <title>Genome sequencing of Photobacterium gaetbulicola AD005a.</title>
        <authorList>
            <person name="Adrian T.G.S."/>
            <person name="Chan K.G."/>
        </authorList>
    </citation>
    <scope>NUCLEOTIDE SEQUENCE [LARGE SCALE GENOMIC DNA]</scope>
    <source>
        <strain evidence="2 3">AD005a</strain>
    </source>
</reference>
<evidence type="ECO:0008006" key="4">
    <source>
        <dbReference type="Google" id="ProtNLM"/>
    </source>
</evidence>
<protein>
    <recommendedName>
        <fullName evidence="4">Outer membrane protein beta-barrel domain-containing protein</fullName>
    </recommendedName>
</protein>
<comment type="caution">
    <text evidence="2">The sequence shown here is derived from an EMBL/GenBank/DDBJ whole genome shotgun (WGS) entry which is preliminary data.</text>
</comment>
<proteinExistence type="predicted"/>
<keyword evidence="1" id="KW-0732">Signal</keyword>
<feature type="signal peptide" evidence="1">
    <location>
        <begin position="1"/>
        <end position="21"/>
    </location>
</feature>
<accession>A0A0B9GPQ7</accession>
<feature type="chain" id="PRO_5002128807" description="Outer membrane protein beta-barrel domain-containing protein" evidence="1">
    <location>
        <begin position="22"/>
        <end position="128"/>
    </location>
</feature>
<organism evidence="2 3">
    <name type="scientific">Photobacterium gaetbulicola</name>
    <dbReference type="NCBI Taxonomy" id="1295392"/>
    <lineage>
        <taxon>Bacteria</taxon>
        <taxon>Pseudomonadati</taxon>
        <taxon>Pseudomonadota</taxon>
        <taxon>Gammaproteobacteria</taxon>
        <taxon>Vibrionales</taxon>
        <taxon>Vibrionaceae</taxon>
        <taxon>Photobacterium</taxon>
    </lineage>
</organism>
<name>A0A0B9GPQ7_9GAMM</name>
<sequence>MKKIMTLVLALGMFASMGAQAGTGIGLSVGDPFWGVDFKHNGFRFNVSLDDNFGVGVNKTYAVQGTPLYLFLGGQYVDRDKHYVAVTPGIGAEFRVRPMGFYVDLTPAVYLDELDIELEARAGFRIYF</sequence>
<dbReference type="RefSeq" id="WP_039469298.1">
    <property type="nucleotide sequence ID" value="NZ_JWLZ01000217.1"/>
</dbReference>
<evidence type="ECO:0000313" key="2">
    <source>
        <dbReference type="EMBL" id="KHT58752.1"/>
    </source>
</evidence>
<gene>
    <name evidence="2" type="ORF">RJ45_24880</name>
</gene>
<evidence type="ECO:0000256" key="1">
    <source>
        <dbReference type="SAM" id="SignalP"/>
    </source>
</evidence>
<dbReference type="Proteomes" id="UP000031278">
    <property type="component" value="Unassembled WGS sequence"/>
</dbReference>
<dbReference type="EMBL" id="JWLZ01000217">
    <property type="protein sequence ID" value="KHT58752.1"/>
    <property type="molecule type" value="Genomic_DNA"/>
</dbReference>
<dbReference type="AlphaFoldDB" id="A0A0B9GPQ7"/>
<evidence type="ECO:0000313" key="3">
    <source>
        <dbReference type="Proteomes" id="UP000031278"/>
    </source>
</evidence>